<dbReference type="InterPro" id="IPR017132">
    <property type="entry name" value="Lsm7"/>
</dbReference>
<protein>
    <submittedName>
        <fullName evidence="12">U6 snRNP-associated protein Lsm7</fullName>
    </submittedName>
</protein>
<dbReference type="GO" id="GO:0003723">
    <property type="term" value="F:RNA binding"/>
    <property type="evidence" value="ECO:0007669"/>
    <property type="project" value="UniProtKB-KW"/>
</dbReference>
<dbReference type="InterPro" id="IPR047575">
    <property type="entry name" value="Sm"/>
</dbReference>
<dbReference type="InterPro" id="IPR001163">
    <property type="entry name" value="Sm_dom_euk/arc"/>
</dbReference>
<evidence type="ECO:0000256" key="7">
    <source>
        <dbReference type="ARBA" id="ARBA00023242"/>
    </source>
</evidence>
<dbReference type="GO" id="GO:0097526">
    <property type="term" value="C:spliceosomal tri-snRNP complex"/>
    <property type="evidence" value="ECO:0007669"/>
    <property type="project" value="TreeGrafter"/>
</dbReference>
<dbReference type="GO" id="GO:1990726">
    <property type="term" value="C:Lsm1-7-Pat1 complex"/>
    <property type="evidence" value="ECO:0007669"/>
    <property type="project" value="TreeGrafter"/>
</dbReference>
<name>D4B038_ARTBC</name>
<keyword evidence="7" id="KW-0539">Nucleus</keyword>
<dbReference type="Gene3D" id="2.30.30.100">
    <property type="match status" value="1"/>
</dbReference>
<dbReference type="GO" id="GO:0000398">
    <property type="term" value="P:mRNA splicing, via spliceosome"/>
    <property type="evidence" value="ECO:0007669"/>
    <property type="project" value="InterPro"/>
</dbReference>
<dbReference type="Pfam" id="PF01423">
    <property type="entry name" value="LSM"/>
    <property type="match status" value="1"/>
</dbReference>
<dbReference type="GO" id="GO:0005688">
    <property type="term" value="C:U6 snRNP"/>
    <property type="evidence" value="ECO:0007669"/>
    <property type="project" value="TreeGrafter"/>
</dbReference>
<dbReference type="InterPro" id="IPR010920">
    <property type="entry name" value="LSM_dom_sf"/>
</dbReference>
<keyword evidence="3" id="KW-0507">mRNA processing</keyword>
<evidence type="ECO:0000256" key="3">
    <source>
        <dbReference type="ARBA" id="ARBA00022664"/>
    </source>
</evidence>
<feature type="region of interest" description="Disordered" evidence="10">
    <location>
        <begin position="1"/>
        <end position="20"/>
    </location>
</feature>
<dbReference type="GO" id="GO:0071004">
    <property type="term" value="C:U2-type prespliceosome"/>
    <property type="evidence" value="ECO:0007669"/>
    <property type="project" value="TreeGrafter"/>
</dbReference>
<comment type="subunit">
    <text evidence="9">Component of the heptameric LSM1-LSM7 complex, which consists of LSM1, LSM2, LSM3, LSM4, LSM5, LSM6 and LSM7. Component of the heptameric LSM2-LSM8 complex, which consists of LSM2, LSM3, LSM4, LSM5, LSM6, LSM7 and LSM8. The LSm subunits form a seven-membered ring structure with a doughnut shape.</text>
</comment>
<dbReference type="GO" id="GO:0071013">
    <property type="term" value="C:catalytic step 2 spliceosome"/>
    <property type="evidence" value="ECO:0007669"/>
    <property type="project" value="TreeGrafter"/>
</dbReference>
<evidence type="ECO:0000256" key="5">
    <source>
        <dbReference type="ARBA" id="ARBA00022884"/>
    </source>
</evidence>
<dbReference type="GeneID" id="9526498"/>
<dbReference type="AlphaFoldDB" id="D4B038"/>
<feature type="non-terminal residue" evidence="12">
    <location>
        <position position="1"/>
    </location>
</feature>
<evidence type="ECO:0000256" key="2">
    <source>
        <dbReference type="ARBA" id="ARBA00006850"/>
    </source>
</evidence>
<evidence type="ECO:0000256" key="6">
    <source>
        <dbReference type="ARBA" id="ARBA00023187"/>
    </source>
</evidence>
<evidence type="ECO:0000256" key="1">
    <source>
        <dbReference type="ARBA" id="ARBA00004123"/>
    </source>
</evidence>
<dbReference type="SMART" id="SM00651">
    <property type="entry name" value="Sm"/>
    <property type="match status" value="1"/>
</dbReference>
<dbReference type="SUPFAM" id="SSF50182">
    <property type="entry name" value="Sm-like ribonucleoproteins"/>
    <property type="match status" value="1"/>
</dbReference>
<evidence type="ECO:0000256" key="9">
    <source>
        <dbReference type="ARBA" id="ARBA00025892"/>
    </source>
</evidence>
<comment type="subcellular location">
    <subcellularLocation>
        <location evidence="1">Nucleus</location>
    </subcellularLocation>
</comment>
<keyword evidence="6" id="KW-0508">mRNA splicing</keyword>
<gene>
    <name evidence="12" type="primary">lsm7</name>
    <name evidence="12" type="ORF">ARB_01809</name>
</gene>
<dbReference type="PANTHER" id="PTHR10553:SF5">
    <property type="entry name" value="U6 SNRNA-ASSOCIATED SM-LIKE PROTEIN LSM7"/>
    <property type="match status" value="1"/>
</dbReference>
<dbReference type="HOGENOM" id="CLU_076902_3_0_1"/>
<dbReference type="CDD" id="cd01729">
    <property type="entry name" value="LSm7"/>
    <property type="match status" value="1"/>
</dbReference>
<keyword evidence="13" id="KW-1185">Reference proteome</keyword>
<dbReference type="InterPro" id="IPR044641">
    <property type="entry name" value="Lsm7/SmG-like"/>
</dbReference>
<accession>D4B038</accession>
<comment type="similarity">
    <text evidence="2">Belongs to the snRNP Sm proteins family.</text>
</comment>
<feature type="domain" description="Sm" evidence="11">
    <location>
        <begin position="111"/>
        <end position="210"/>
    </location>
</feature>
<keyword evidence="4" id="KW-0747">Spliceosome</keyword>
<dbReference type="GO" id="GO:0000956">
    <property type="term" value="P:nuclear-transcribed mRNA catabolic process"/>
    <property type="evidence" value="ECO:0007669"/>
    <property type="project" value="InterPro"/>
</dbReference>
<keyword evidence="5" id="KW-0694">RNA-binding</keyword>
<organism evidence="12 13">
    <name type="scientific">Arthroderma benhamiae (strain ATCC MYA-4681 / CBS 112371)</name>
    <name type="common">Trichophyton mentagrophytes</name>
    <dbReference type="NCBI Taxonomy" id="663331"/>
    <lineage>
        <taxon>Eukaryota</taxon>
        <taxon>Fungi</taxon>
        <taxon>Dikarya</taxon>
        <taxon>Ascomycota</taxon>
        <taxon>Pezizomycotina</taxon>
        <taxon>Eurotiomycetes</taxon>
        <taxon>Eurotiomycetidae</taxon>
        <taxon>Onygenales</taxon>
        <taxon>Arthrodermataceae</taxon>
        <taxon>Trichophyton</taxon>
    </lineage>
</organism>
<dbReference type="STRING" id="663331.D4B038"/>
<evidence type="ECO:0000313" key="12">
    <source>
        <dbReference type="EMBL" id="EFE31190.1"/>
    </source>
</evidence>
<comment type="caution">
    <text evidence="12">The sequence shown here is derived from an EMBL/GenBank/DDBJ whole genome shotgun (WGS) entry which is preliminary data.</text>
</comment>
<reference evidence="13" key="1">
    <citation type="journal article" date="2011" name="Genome Biol.">
        <title>Comparative and functional genomics provide insights into the pathogenicity of dermatophytic fungi.</title>
        <authorList>
            <person name="Burmester A."/>
            <person name="Shelest E."/>
            <person name="Gloeckner G."/>
            <person name="Heddergott C."/>
            <person name="Schindler S."/>
            <person name="Staib P."/>
            <person name="Heidel A."/>
            <person name="Felder M."/>
            <person name="Petzold A."/>
            <person name="Szafranski K."/>
            <person name="Feuermann M."/>
            <person name="Pedruzzi I."/>
            <person name="Priebe S."/>
            <person name="Groth M."/>
            <person name="Winkler R."/>
            <person name="Li W."/>
            <person name="Kniemeyer O."/>
            <person name="Schroeckh V."/>
            <person name="Hertweck C."/>
            <person name="Hube B."/>
            <person name="White T.C."/>
            <person name="Platzer M."/>
            <person name="Guthke R."/>
            <person name="Heitman J."/>
            <person name="Woestemeyer J."/>
            <person name="Zipfel P.F."/>
            <person name="Monod M."/>
            <person name="Brakhage A.A."/>
        </authorList>
    </citation>
    <scope>NUCLEOTIDE SEQUENCE [LARGE SCALE GENOMIC DNA]</scope>
    <source>
        <strain evidence="13">ATCC MYA-4681 / CBS 112371</strain>
    </source>
</reference>
<dbReference type="RefSeq" id="XP_003011830.1">
    <property type="nucleotide sequence ID" value="XM_003011784.1"/>
</dbReference>
<evidence type="ECO:0000259" key="11">
    <source>
        <dbReference type="PROSITE" id="PS52002"/>
    </source>
</evidence>
<dbReference type="PROSITE" id="PS52002">
    <property type="entry name" value="SM"/>
    <property type="match status" value="1"/>
</dbReference>
<dbReference type="eggNOG" id="KOG1781">
    <property type="taxonomic scope" value="Eukaryota"/>
</dbReference>
<evidence type="ECO:0000256" key="10">
    <source>
        <dbReference type="SAM" id="MobiDB-lite"/>
    </source>
</evidence>
<keyword evidence="8" id="KW-0687">Ribonucleoprotein</keyword>
<dbReference type="Proteomes" id="UP000008866">
    <property type="component" value="Unassembled WGS sequence"/>
</dbReference>
<evidence type="ECO:0000256" key="8">
    <source>
        <dbReference type="ARBA" id="ARBA00023274"/>
    </source>
</evidence>
<sequence>SKKDKKRTRTASLNSGHNDLARGGYLLLHLYSWTVHTQADTPPTHTNIFTQFTKRRKQYTKIKKKKTINNTQNYHGQHRGGHGQGQRDGQRDGGQQRDGQGQQQQEKPKKENILDLTKYMDKEVNVKFNGGREVTGVLKGYDQLMNLVLDDVKETMRGKTVHLDFKEVDGLNMFADWLGVDDNDNVTTRSLGLIVARGTLLVLLSPADGSEEIANPFVQQEDE</sequence>
<proteinExistence type="inferred from homology"/>
<evidence type="ECO:0000256" key="4">
    <source>
        <dbReference type="ARBA" id="ARBA00022728"/>
    </source>
</evidence>
<evidence type="ECO:0000313" key="13">
    <source>
        <dbReference type="Proteomes" id="UP000008866"/>
    </source>
</evidence>
<feature type="region of interest" description="Disordered" evidence="10">
    <location>
        <begin position="60"/>
        <end position="112"/>
    </location>
</feature>
<dbReference type="PANTHER" id="PTHR10553">
    <property type="entry name" value="SMALL NUCLEAR RIBONUCLEOPROTEIN"/>
    <property type="match status" value="1"/>
</dbReference>
<dbReference type="KEGG" id="abe:ARB_01809"/>
<dbReference type="EMBL" id="ABSU01000023">
    <property type="protein sequence ID" value="EFE31190.1"/>
    <property type="molecule type" value="Genomic_DNA"/>
</dbReference>